<sequence length="97" mass="10766">MVSSIGGIVFALVMLWVAGERVMARFQRPGRGVASVRRDLAGRRSLEGEVHVVVWKAHPLSDHMIKELATSEGFKFVDESSLHGSRVLRFVPPRKGI</sequence>
<proteinExistence type="predicted"/>
<organism evidence="1 2">
    <name type="scientific">Saccharopolyspora flava</name>
    <dbReference type="NCBI Taxonomy" id="95161"/>
    <lineage>
        <taxon>Bacteria</taxon>
        <taxon>Bacillati</taxon>
        <taxon>Actinomycetota</taxon>
        <taxon>Actinomycetes</taxon>
        <taxon>Pseudonocardiales</taxon>
        <taxon>Pseudonocardiaceae</taxon>
        <taxon>Saccharopolyspora</taxon>
    </lineage>
</organism>
<evidence type="ECO:0000313" key="1">
    <source>
        <dbReference type="EMBL" id="SFT06827.1"/>
    </source>
</evidence>
<dbReference type="Proteomes" id="UP000198852">
    <property type="component" value="Unassembled WGS sequence"/>
</dbReference>
<evidence type="ECO:0000313" key="2">
    <source>
        <dbReference type="Proteomes" id="UP000198852"/>
    </source>
</evidence>
<dbReference type="EMBL" id="FOZX01000014">
    <property type="protein sequence ID" value="SFT06827.1"/>
    <property type="molecule type" value="Genomic_DNA"/>
</dbReference>
<name>A0A1I6UZP4_9PSEU</name>
<gene>
    <name evidence="1" type="ORF">SAMN05660874_05426</name>
</gene>
<reference evidence="2" key="1">
    <citation type="submission" date="2016-10" db="EMBL/GenBank/DDBJ databases">
        <authorList>
            <person name="Varghese N."/>
            <person name="Submissions S."/>
        </authorList>
    </citation>
    <scope>NUCLEOTIDE SEQUENCE [LARGE SCALE GENOMIC DNA]</scope>
    <source>
        <strain evidence="2">DSM 44771</strain>
    </source>
</reference>
<dbReference type="RefSeq" id="WP_093423711.1">
    <property type="nucleotide sequence ID" value="NZ_FOZX01000014.1"/>
</dbReference>
<protein>
    <submittedName>
        <fullName evidence="1">Uncharacterized protein</fullName>
    </submittedName>
</protein>
<dbReference type="OrthoDB" id="3556670at2"/>
<keyword evidence="2" id="KW-1185">Reference proteome</keyword>
<accession>A0A1I6UZP4</accession>
<dbReference type="AlphaFoldDB" id="A0A1I6UZP4"/>